<feature type="domain" description="PPIase FKBP-type" evidence="3">
    <location>
        <begin position="186"/>
        <end position="273"/>
    </location>
</feature>
<proteinExistence type="predicted"/>
<dbReference type="PANTHER" id="PTHR47414:SF1">
    <property type="entry name" value="PEPTIDYL-PROLYL CIS-TRANS ISOMERASE FKBP20-2, CHLOROPLASTIC"/>
    <property type="match status" value="1"/>
</dbReference>
<reference evidence="4 5" key="1">
    <citation type="journal article" date="2013" name="BMC Genomics">
        <title>Reconstruction of the lipid metabolism for the microalga Monoraphidium neglectum from its genome sequence reveals characteristics suitable for biofuel production.</title>
        <authorList>
            <person name="Bogen C."/>
            <person name="Al-Dilaimi A."/>
            <person name="Albersmeier A."/>
            <person name="Wichmann J."/>
            <person name="Grundmann M."/>
            <person name="Rupp O."/>
            <person name="Lauersen K.J."/>
            <person name="Blifernez-Klassen O."/>
            <person name="Kalinowski J."/>
            <person name="Goesmann A."/>
            <person name="Mussgnug J.H."/>
            <person name="Kruse O."/>
        </authorList>
    </citation>
    <scope>NUCLEOTIDE SEQUENCE [LARGE SCALE GENOMIC DNA]</scope>
    <source>
        <strain evidence="4 5">SAG 48.87</strain>
    </source>
</reference>
<comment type="catalytic activity">
    <reaction evidence="1">
        <text>[protein]-peptidylproline (omega=180) = [protein]-peptidylproline (omega=0)</text>
        <dbReference type="Rhea" id="RHEA:16237"/>
        <dbReference type="Rhea" id="RHEA-COMP:10747"/>
        <dbReference type="Rhea" id="RHEA-COMP:10748"/>
        <dbReference type="ChEBI" id="CHEBI:83833"/>
        <dbReference type="ChEBI" id="CHEBI:83834"/>
        <dbReference type="EC" id="5.2.1.8"/>
    </reaction>
</comment>
<dbReference type="InterPro" id="IPR046357">
    <property type="entry name" value="PPIase_dom_sf"/>
</dbReference>
<evidence type="ECO:0000313" key="4">
    <source>
        <dbReference type="EMBL" id="KIZ02287.1"/>
    </source>
</evidence>
<dbReference type="Gene3D" id="3.10.50.40">
    <property type="match status" value="1"/>
</dbReference>
<name>A0A0D2MP43_9CHLO</name>
<gene>
    <name evidence="4" type="ORF">MNEG_5673</name>
</gene>
<keyword evidence="1" id="KW-0413">Isomerase</keyword>
<keyword evidence="5" id="KW-1185">Reference proteome</keyword>
<accession>A0A0D2MP43</accession>
<dbReference type="EMBL" id="KK101082">
    <property type="protein sequence ID" value="KIZ02287.1"/>
    <property type="molecule type" value="Genomic_DNA"/>
</dbReference>
<protein>
    <recommendedName>
        <fullName evidence="1">peptidylprolyl isomerase</fullName>
        <ecNumber evidence="1">5.2.1.8</ecNumber>
    </recommendedName>
</protein>
<dbReference type="GeneID" id="25738550"/>
<evidence type="ECO:0000313" key="5">
    <source>
        <dbReference type="Proteomes" id="UP000054498"/>
    </source>
</evidence>
<dbReference type="AlphaFoldDB" id="A0A0D2MP43"/>
<sequence length="289" mass="31264">MIPPLLSRRRPPLQAPTRRDTLLRVLASPALAAAALQLPAAAPARAADGVPSQGPPGALLEDERVTLVTNAEAANLLTPSDKQARGGRIPPNRGRTPPSHGRTALQLNMCAGAATRRRKQPPTDAMVTVLALNRRVQAQNRAPAEFPAFVRQGFDILVIADDYQETADGLLFKDFKEGIGAQPQEGQQVVFDYTGYNESGVPIDSSYRQGRPAETRLGIAGLIPGFELGIRSMKVGGKRRIIVPPKLGPPVGPSTFFSAKQCEVFDIELRGLRTCRQEQVMMFSRVVCE</sequence>
<feature type="region of interest" description="Disordered" evidence="2">
    <location>
        <begin position="79"/>
        <end position="103"/>
    </location>
</feature>
<dbReference type="SUPFAM" id="SSF54534">
    <property type="entry name" value="FKBP-like"/>
    <property type="match status" value="1"/>
</dbReference>
<evidence type="ECO:0000259" key="3">
    <source>
        <dbReference type="PROSITE" id="PS50059"/>
    </source>
</evidence>
<dbReference type="InterPro" id="IPR044239">
    <property type="entry name" value="FKBP20-2-like"/>
</dbReference>
<dbReference type="EC" id="5.2.1.8" evidence="1"/>
<dbReference type="STRING" id="145388.A0A0D2MP43"/>
<dbReference type="Pfam" id="PF00254">
    <property type="entry name" value="FKBP_C"/>
    <property type="match status" value="1"/>
</dbReference>
<dbReference type="RefSeq" id="XP_013901306.1">
    <property type="nucleotide sequence ID" value="XM_014045852.1"/>
</dbReference>
<evidence type="ECO:0000256" key="1">
    <source>
        <dbReference type="PROSITE-ProRule" id="PRU00277"/>
    </source>
</evidence>
<dbReference type="Proteomes" id="UP000054498">
    <property type="component" value="Unassembled WGS sequence"/>
</dbReference>
<dbReference type="PANTHER" id="PTHR47414">
    <property type="entry name" value="PEPTIDYL-PROLYL CIS-TRANS ISOMERASE FKBP20-2, CHLOROPLASTIC"/>
    <property type="match status" value="1"/>
</dbReference>
<dbReference type="KEGG" id="mng:MNEG_5673"/>
<dbReference type="OrthoDB" id="1902587at2759"/>
<dbReference type="InterPro" id="IPR001179">
    <property type="entry name" value="PPIase_FKBP_dom"/>
</dbReference>
<organism evidence="4 5">
    <name type="scientific">Monoraphidium neglectum</name>
    <dbReference type="NCBI Taxonomy" id="145388"/>
    <lineage>
        <taxon>Eukaryota</taxon>
        <taxon>Viridiplantae</taxon>
        <taxon>Chlorophyta</taxon>
        <taxon>core chlorophytes</taxon>
        <taxon>Chlorophyceae</taxon>
        <taxon>CS clade</taxon>
        <taxon>Sphaeropleales</taxon>
        <taxon>Selenastraceae</taxon>
        <taxon>Monoraphidium</taxon>
    </lineage>
</organism>
<dbReference type="PROSITE" id="PS50059">
    <property type="entry name" value="FKBP_PPIASE"/>
    <property type="match status" value="1"/>
</dbReference>
<evidence type="ECO:0000256" key="2">
    <source>
        <dbReference type="SAM" id="MobiDB-lite"/>
    </source>
</evidence>
<dbReference type="GO" id="GO:0003755">
    <property type="term" value="F:peptidyl-prolyl cis-trans isomerase activity"/>
    <property type="evidence" value="ECO:0007669"/>
    <property type="project" value="UniProtKB-KW"/>
</dbReference>
<keyword evidence="1" id="KW-0697">Rotamase</keyword>